<evidence type="ECO:0000313" key="3">
    <source>
        <dbReference type="EMBL" id="CCO17451.1"/>
    </source>
</evidence>
<feature type="transmembrane region" description="Helical" evidence="1">
    <location>
        <begin position="323"/>
        <end position="344"/>
    </location>
</feature>
<evidence type="ECO:0000313" key="4">
    <source>
        <dbReference type="Proteomes" id="UP000198341"/>
    </source>
</evidence>
<keyword evidence="1" id="KW-1133">Transmembrane helix</keyword>
<feature type="transmembrane region" description="Helical" evidence="1">
    <location>
        <begin position="147"/>
        <end position="165"/>
    </location>
</feature>
<dbReference type="EMBL" id="FO082273">
    <property type="protein sequence ID" value="CCO17451.1"/>
    <property type="molecule type" value="Genomic_DNA"/>
</dbReference>
<dbReference type="GeneID" id="19015305"/>
<feature type="transmembrane region" description="Helical" evidence="1">
    <location>
        <begin position="242"/>
        <end position="262"/>
    </location>
</feature>
<dbReference type="PANTHER" id="PTHR32100">
    <property type="entry name" value="OMEGA-6 FATTY ACID DESATURASE, CHLOROPLASTIC"/>
    <property type="match status" value="1"/>
</dbReference>
<dbReference type="AlphaFoldDB" id="K8EHG8"/>
<dbReference type="InterPro" id="IPR005804">
    <property type="entry name" value="FA_desaturase_dom"/>
</dbReference>
<dbReference type="KEGG" id="bpg:Bathy06g03250"/>
<proteinExistence type="predicted"/>
<evidence type="ECO:0000256" key="1">
    <source>
        <dbReference type="SAM" id="Phobius"/>
    </source>
</evidence>
<dbReference type="STRING" id="41875.K8EHG8"/>
<accession>K8EHG8</accession>
<keyword evidence="1" id="KW-0812">Transmembrane</keyword>
<dbReference type="Pfam" id="PF00487">
    <property type="entry name" value="FA_desaturase"/>
    <property type="match status" value="1"/>
</dbReference>
<organism evidence="3 4">
    <name type="scientific">Bathycoccus prasinos</name>
    <dbReference type="NCBI Taxonomy" id="41875"/>
    <lineage>
        <taxon>Eukaryota</taxon>
        <taxon>Viridiplantae</taxon>
        <taxon>Chlorophyta</taxon>
        <taxon>Mamiellophyceae</taxon>
        <taxon>Mamiellales</taxon>
        <taxon>Bathycoccaceae</taxon>
        <taxon>Bathycoccus</taxon>
    </lineage>
</organism>
<feature type="transmembrane region" description="Helical" evidence="1">
    <location>
        <begin position="297"/>
        <end position="316"/>
    </location>
</feature>
<dbReference type="GO" id="GO:0016491">
    <property type="term" value="F:oxidoreductase activity"/>
    <property type="evidence" value="ECO:0007669"/>
    <property type="project" value="InterPro"/>
</dbReference>
<keyword evidence="1" id="KW-0472">Membrane</keyword>
<dbReference type="RefSeq" id="XP_007512851.1">
    <property type="nucleotide sequence ID" value="XM_007512789.1"/>
</dbReference>
<dbReference type="GO" id="GO:0006629">
    <property type="term" value="P:lipid metabolic process"/>
    <property type="evidence" value="ECO:0007669"/>
    <property type="project" value="InterPro"/>
</dbReference>
<dbReference type="InterPro" id="IPR012171">
    <property type="entry name" value="Fatty_acid_desaturase"/>
</dbReference>
<dbReference type="eggNOG" id="ENOG502QQNB">
    <property type="taxonomic scope" value="Eukaryota"/>
</dbReference>
<gene>
    <name evidence="3" type="ORF">Bathy06g03250</name>
</gene>
<reference evidence="3 4" key="1">
    <citation type="submission" date="2011-10" db="EMBL/GenBank/DDBJ databases">
        <authorList>
            <person name="Genoscope - CEA"/>
        </authorList>
    </citation>
    <scope>NUCLEOTIDE SEQUENCE [LARGE SCALE GENOMIC DNA]</scope>
    <source>
        <strain evidence="3 4">RCC 1105</strain>
    </source>
</reference>
<dbReference type="OrthoDB" id="1461976at2759"/>
<sequence>MNALTSIASTVTTRQRRCRVRKTTTRVPKNAFVRGGARRVFTTTVSSSSSAVAASKTLEEEYVQHADLYDGSKQTQLFSGLQGRALNAKGKEFPSMAQVLAKIPKECFEKDTGKSLMYAGISTAITFAVGVAAWATLPFTVYYLPAWIAYAYVAGTAATGCWVAAHECGHGAFSDNRTIQDTVGYILHSLLLVPYFSWQRSHAVHHSRTNHVSEGETHVPAQMGSEEANLTFGLRKTVGKTLFSALNLIGVFVFGWPLYLLMGASGGPVRGKTNHFVPKMGASGKHALFPGKWENKVWYSDIGVALTVGAMAYWAMQTSFATVFGLYLAPYLFTNFWLVLYTWLQHTDVDVPHFEGNDWNLVKGAFMTIDRPYGKVYDFLHHRIGSTHVAHHINHTIPHYNAVKATEAIKQNWPDLYLFDPTPIAQATWRVGSECVAIVRKGDEYVFSNEPLPKLA</sequence>
<dbReference type="Proteomes" id="UP000198341">
    <property type="component" value="Chromosome 6"/>
</dbReference>
<evidence type="ECO:0000259" key="2">
    <source>
        <dbReference type="Pfam" id="PF00487"/>
    </source>
</evidence>
<protein>
    <submittedName>
        <fullName evidence="3">Fatty acid desaturase, type 2</fullName>
    </submittedName>
</protein>
<keyword evidence="4" id="KW-1185">Reference proteome</keyword>
<name>K8EHG8_9CHLO</name>
<dbReference type="CDD" id="cd03507">
    <property type="entry name" value="Delta12-FADS-like"/>
    <property type="match status" value="1"/>
</dbReference>
<feature type="transmembrane region" description="Helical" evidence="1">
    <location>
        <begin position="115"/>
        <end position="135"/>
    </location>
</feature>
<feature type="domain" description="Fatty acid desaturase" evidence="2">
    <location>
        <begin position="145"/>
        <end position="418"/>
    </location>
</feature>